<dbReference type="CDD" id="cd07765">
    <property type="entry name" value="KRAB_A-box"/>
    <property type="match status" value="1"/>
</dbReference>
<dbReference type="GO" id="GO:0006355">
    <property type="term" value="P:regulation of DNA-templated transcription"/>
    <property type="evidence" value="ECO:0007669"/>
    <property type="project" value="InterPro"/>
</dbReference>
<gene>
    <name evidence="2" type="ORF">mRhiFer1_018891</name>
</gene>
<dbReference type="AlphaFoldDB" id="A0A7J7SM66"/>
<dbReference type="InterPro" id="IPR050169">
    <property type="entry name" value="Krueppel_C2H2_ZnF"/>
</dbReference>
<dbReference type="Gene3D" id="6.10.140.140">
    <property type="match status" value="1"/>
</dbReference>
<dbReference type="EMBL" id="JACAGC010000022">
    <property type="protein sequence ID" value="KAF6289511.1"/>
    <property type="molecule type" value="Genomic_DNA"/>
</dbReference>
<dbReference type="InterPro" id="IPR001909">
    <property type="entry name" value="KRAB"/>
</dbReference>
<organism evidence="2 3">
    <name type="scientific">Rhinolophus ferrumequinum</name>
    <name type="common">Greater horseshoe bat</name>
    <dbReference type="NCBI Taxonomy" id="59479"/>
    <lineage>
        <taxon>Eukaryota</taxon>
        <taxon>Metazoa</taxon>
        <taxon>Chordata</taxon>
        <taxon>Craniata</taxon>
        <taxon>Vertebrata</taxon>
        <taxon>Euteleostomi</taxon>
        <taxon>Mammalia</taxon>
        <taxon>Eutheria</taxon>
        <taxon>Laurasiatheria</taxon>
        <taxon>Chiroptera</taxon>
        <taxon>Yinpterochiroptera</taxon>
        <taxon>Rhinolophoidea</taxon>
        <taxon>Rhinolophidae</taxon>
        <taxon>Rhinolophinae</taxon>
        <taxon>Rhinolophus</taxon>
    </lineage>
</organism>
<dbReference type="PROSITE" id="PS50805">
    <property type="entry name" value="KRAB"/>
    <property type="match status" value="1"/>
</dbReference>
<dbReference type="PANTHER" id="PTHR23232:SF142">
    <property type="entry name" value="GASTRULA ZINC FINGER PROTEIN XLCGF57.1-LIKE-RELATED"/>
    <property type="match status" value="1"/>
</dbReference>
<dbReference type="SMART" id="SM00349">
    <property type="entry name" value="KRAB"/>
    <property type="match status" value="1"/>
</dbReference>
<evidence type="ECO:0000313" key="3">
    <source>
        <dbReference type="Proteomes" id="UP000585614"/>
    </source>
</evidence>
<dbReference type="Proteomes" id="UP000585614">
    <property type="component" value="Unassembled WGS sequence"/>
</dbReference>
<dbReference type="Pfam" id="PF01352">
    <property type="entry name" value="KRAB"/>
    <property type="match status" value="1"/>
</dbReference>
<proteinExistence type="predicted"/>
<comment type="caution">
    <text evidence="2">The sequence shown here is derived from an EMBL/GenBank/DDBJ whole genome shotgun (WGS) entry which is preliminary data.</text>
</comment>
<protein>
    <submittedName>
        <fullName evidence="2">Zinc finger protein 584</fullName>
    </submittedName>
</protein>
<dbReference type="InterPro" id="IPR036051">
    <property type="entry name" value="KRAB_dom_sf"/>
</dbReference>
<evidence type="ECO:0000313" key="2">
    <source>
        <dbReference type="EMBL" id="KAF6289511.1"/>
    </source>
</evidence>
<evidence type="ECO:0000259" key="1">
    <source>
        <dbReference type="PROSITE" id="PS50805"/>
    </source>
</evidence>
<feature type="domain" description="KRAB" evidence="1">
    <location>
        <begin position="17"/>
        <end position="98"/>
    </location>
</feature>
<accession>A0A7J7SM66</accession>
<sequence>MAEEAQAQLNPSFEDLLTFENGAVYFSREEWCLLNLTQRSLYRDVMLENSALTVSLGLLDSAHLPGLVYLMAITLGLRKKILWPWGVAMLPGVCTPWR</sequence>
<reference evidence="2 3" key="1">
    <citation type="journal article" date="2020" name="Nature">
        <title>Six reference-quality genomes reveal evolution of bat adaptations.</title>
        <authorList>
            <person name="Jebb D."/>
            <person name="Huang Z."/>
            <person name="Pippel M."/>
            <person name="Hughes G.M."/>
            <person name="Lavrichenko K."/>
            <person name="Devanna P."/>
            <person name="Winkler S."/>
            <person name="Jermiin L.S."/>
            <person name="Skirmuntt E.C."/>
            <person name="Katzourakis A."/>
            <person name="Burkitt-Gray L."/>
            <person name="Ray D.A."/>
            <person name="Sullivan K.A.M."/>
            <person name="Roscito J.G."/>
            <person name="Kirilenko B.M."/>
            <person name="Davalos L.M."/>
            <person name="Corthals A.P."/>
            <person name="Power M.L."/>
            <person name="Jones G."/>
            <person name="Ransome R.D."/>
            <person name="Dechmann D.K.N."/>
            <person name="Locatelli A.G."/>
            <person name="Puechmaille S.J."/>
            <person name="Fedrigo O."/>
            <person name="Jarvis E.D."/>
            <person name="Hiller M."/>
            <person name="Vernes S.C."/>
            <person name="Myers E.W."/>
            <person name="Teeling E.C."/>
        </authorList>
    </citation>
    <scope>NUCLEOTIDE SEQUENCE [LARGE SCALE GENOMIC DNA]</scope>
    <source>
        <strain evidence="2">MRhiFer1</strain>
        <tissue evidence="2">Lung</tissue>
    </source>
</reference>
<name>A0A7J7SM66_RHIFE</name>
<dbReference type="PANTHER" id="PTHR23232">
    <property type="entry name" value="KRAB DOMAIN C2H2 ZINC FINGER"/>
    <property type="match status" value="1"/>
</dbReference>
<dbReference type="SUPFAM" id="SSF109640">
    <property type="entry name" value="KRAB domain (Kruppel-associated box)"/>
    <property type="match status" value="1"/>
</dbReference>